<evidence type="ECO:0000256" key="1">
    <source>
        <dbReference type="SAM" id="MobiDB-lite"/>
    </source>
</evidence>
<comment type="caution">
    <text evidence="2">The sequence shown here is derived from an EMBL/GenBank/DDBJ whole genome shotgun (WGS) entry which is preliminary data.</text>
</comment>
<feature type="compositionally biased region" description="Basic and acidic residues" evidence="1">
    <location>
        <begin position="39"/>
        <end position="51"/>
    </location>
</feature>
<name>A0A9J6B000_SOLCO</name>
<dbReference type="OrthoDB" id="1326540at2759"/>
<keyword evidence="3" id="KW-1185">Reference proteome</keyword>
<reference evidence="2 3" key="1">
    <citation type="submission" date="2020-09" db="EMBL/GenBank/DDBJ databases">
        <title>De no assembly of potato wild relative species, Solanum commersonii.</title>
        <authorList>
            <person name="Cho K."/>
        </authorList>
    </citation>
    <scope>NUCLEOTIDE SEQUENCE [LARGE SCALE GENOMIC DNA]</scope>
    <source>
        <strain evidence="2">LZ3.2</strain>
        <tissue evidence="2">Leaf</tissue>
    </source>
</reference>
<dbReference type="AlphaFoldDB" id="A0A9J6B000"/>
<proteinExistence type="predicted"/>
<organism evidence="2 3">
    <name type="scientific">Solanum commersonii</name>
    <name type="common">Commerson's wild potato</name>
    <name type="synonym">Commerson's nightshade</name>
    <dbReference type="NCBI Taxonomy" id="4109"/>
    <lineage>
        <taxon>Eukaryota</taxon>
        <taxon>Viridiplantae</taxon>
        <taxon>Streptophyta</taxon>
        <taxon>Embryophyta</taxon>
        <taxon>Tracheophyta</taxon>
        <taxon>Spermatophyta</taxon>
        <taxon>Magnoliopsida</taxon>
        <taxon>eudicotyledons</taxon>
        <taxon>Gunneridae</taxon>
        <taxon>Pentapetalae</taxon>
        <taxon>asterids</taxon>
        <taxon>lamiids</taxon>
        <taxon>Solanales</taxon>
        <taxon>Solanaceae</taxon>
        <taxon>Solanoideae</taxon>
        <taxon>Solaneae</taxon>
        <taxon>Solanum</taxon>
    </lineage>
</organism>
<evidence type="ECO:0000313" key="3">
    <source>
        <dbReference type="Proteomes" id="UP000824120"/>
    </source>
</evidence>
<gene>
    <name evidence="2" type="ORF">H5410_001552</name>
</gene>
<accession>A0A9J6B000</accession>
<evidence type="ECO:0000313" key="2">
    <source>
        <dbReference type="EMBL" id="KAG5629835.1"/>
    </source>
</evidence>
<sequence length="148" mass="15723">MVRTRTSASGYHEPIPASAYVSTIRGRGRGRGRGQGRGRGRDRTVPPDADVIHGDVQDRVEGNGPAQAPPNIIATLVLQDTFTHMLGLLEGMAQVGTLPVTSDASQTRVEGQTPRNQPAAAVAPYLDSTEFPGIVSHLANRPSMTIDE</sequence>
<protein>
    <submittedName>
        <fullName evidence="2">Uncharacterized protein</fullName>
    </submittedName>
</protein>
<feature type="compositionally biased region" description="Basic residues" evidence="1">
    <location>
        <begin position="26"/>
        <end position="38"/>
    </location>
</feature>
<feature type="region of interest" description="Disordered" evidence="1">
    <location>
        <begin position="1"/>
        <end position="51"/>
    </location>
</feature>
<dbReference type="Proteomes" id="UP000824120">
    <property type="component" value="Chromosome 1"/>
</dbReference>
<dbReference type="EMBL" id="JACXVP010000001">
    <property type="protein sequence ID" value="KAG5629835.1"/>
    <property type="molecule type" value="Genomic_DNA"/>
</dbReference>